<name>A0A1U7HGH3_9CYAN</name>
<proteinExistence type="predicted"/>
<keyword evidence="3" id="KW-1185">Reference proteome</keyword>
<dbReference type="EMBL" id="MRCB01000013">
    <property type="protein sequence ID" value="OKH22628.1"/>
    <property type="molecule type" value="Genomic_DNA"/>
</dbReference>
<evidence type="ECO:0000259" key="1">
    <source>
        <dbReference type="Pfam" id="PF03364"/>
    </source>
</evidence>
<protein>
    <submittedName>
        <fullName evidence="2">Cyclase/dehydrase</fullName>
    </submittedName>
</protein>
<accession>A0A1U7HGH3</accession>
<dbReference type="OrthoDB" id="539556at2"/>
<dbReference type="Proteomes" id="UP000186868">
    <property type="component" value="Unassembled WGS sequence"/>
</dbReference>
<dbReference type="STRING" id="1921803.NIES593_12215"/>
<comment type="caution">
    <text evidence="2">The sequence shown here is derived from an EMBL/GenBank/DDBJ whole genome shotgun (WGS) entry which is preliminary data.</text>
</comment>
<gene>
    <name evidence="2" type="ORF">NIES593_12215</name>
</gene>
<evidence type="ECO:0000313" key="3">
    <source>
        <dbReference type="Proteomes" id="UP000186868"/>
    </source>
</evidence>
<dbReference type="AlphaFoldDB" id="A0A1U7HGH3"/>
<dbReference type="Gene3D" id="3.30.530.20">
    <property type="match status" value="1"/>
</dbReference>
<dbReference type="Pfam" id="PF03364">
    <property type="entry name" value="Polyketide_cyc"/>
    <property type="match status" value="1"/>
</dbReference>
<sequence>MSSGLAVFVTPHLQKHRRSLAGSLPAIALGATLVLSPLALAGAANNPIASLPAQEQAALESGAAVLTGREGQYTCRVLVNAPVATVWKVLTDYDNFENFYPNVVSSQIVENKGNRKVFEQVYVINALIFTKEERVRIAATETYPKQIDFSLVQGDLNSLKGAWRIDPVASDRVLITHQVSVVPKDKDRALFYGIYEDTLENLLRSVKQQVEQYAVR</sequence>
<feature type="domain" description="Coenzyme Q-binding protein COQ10 START" evidence="1">
    <location>
        <begin position="79"/>
        <end position="183"/>
    </location>
</feature>
<dbReference type="PANTHER" id="PTHR34060">
    <property type="entry name" value="POLYKETIDE CYCLASE / DEHYDRASE AND LIPID TRANSPORT PROTEIN"/>
    <property type="match status" value="1"/>
</dbReference>
<dbReference type="SUPFAM" id="SSF55961">
    <property type="entry name" value="Bet v1-like"/>
    <property type="match status" value="1"/>
</dbReference>
<dbReference type="PANTHER" id="PTHR34060:SF1">
    <property type="entry name" value="POLYKETIDE CYCLASE _ DEHYDRASE AND LIPID TRANSPORT PROTEIN"/>
    <property type="match status" value="1"/>
</dbReference>
<evidence type="ECO:0000313" key="2">
    <source>
        <dbReference type="EMBL" id="OKH22628.1"/>
    </source>
</evidence>
<dbReference type="InterPro" id="IPR005031">
    <property type="entry name" value="COQ10_START"/>
</dbReference>
<reference evidence="2 3" key="1">
    <citation type="submission" date="2016-11" db="EMBL/GenBank/DDBJ databases">
        <title>Draft Genome Sequences of Nine Cyanobacterial Strains from Diverse Habitats.</title>
        <authorList>
            <person name="Zhu T."/>
            <person name="Hou S."/>
            <person name="Lu X."/>
            <person name="Hess W.R."/>
        </authorList>
    </citation>
    <scope>NUCLEOTIDE SEQUENCE [LARGE SCALE GENOMIC DNA]</scope>
    <source>
        <strain evidence="2 3">NIES-593</strain>
    </source>
</reference>
<dbReference type="InterPro" id="IPR023393">
    <property type="entry name" value="START-like_dom_sf"/>
</dbReference>
<organism evidence="2 3">
    <name type="scientific">Hydrococcus rivularis NIES-593</name>
    <dbReference type="NCBI Taxonomy" id="1921803"/>
    <lineage>
        <taxon>Bacteria</taxon>
        <taxon>Bacillati</taxon>
        <taxon>Cyanobacteriota</taxon>
        <taxon>Cyanophyceae</taxon>
        <taxon>Pleurocapsales</taxon>
        <taxon>Hydrococcaceae</taxon>
        <taxon>Hydrococcus</taxon>
    </lineage>
</organism>